<protein>
    <submittedName>
        <fullName evidence="7">Cellulose synthase/poly-beta-1,6-N-acetylglucosamine synthase-like glycosyltransferase</fullName>
    </submittedName>
</protein>
<dbReference type="RefSeq" id="WP_170115335.1">
    <property type="nucleotide sequence ID" value="NZ_PYAW01000003.1"/>
</dbReference>
<dbReference type="Gene3D" id="3.90.550.10">
    <property type="entry name" value="Spore Coat Polysaccharide Biosynthesis Protein SpsA, Chain A"/>
    <property type="match status" value="1"/>
</dbReference>
<feature type="transmembrane region" description="Helical" evidence="4">
    <location>
        <begin position="365"/>
        <end position="384"/>
    </location>
</feature>
<evidence type="ECO:0000256" key="2">
    <source>
        <dbReference type="ARBA" id="ARBA00022676"/>
    </source>
</evidence>
<feature type="domain" description="Glycosyltransferase 2-like" evidence="5">
    <location>
        <begin position="64"/>
        <end position="196"/>
    </location>
</feature>
<accession>A0A2P8HJ54</accession>
<evidence type="ECO:0000313" key="8">
    <source>
        <dbReference type="Proteomes" id="UP000240971"/>
    </source>
</evidence>
<dbReference type="AlphaFoldDB" id="A0A2P8HJ54"/>
<dbReference type="Pfam" id="PF13632">
    <property type="entry name" value="Glyco_trans_2_3"/>
    <property type="match status" value="1"/>
</dbReference>
<feature type="transmembrane region" description="Helical" evidence="4">
    <location>
        <begin position="16"/>
        <end position="38"/>
    </location>
</feature>
<dbReference type="PANTHER" id="PTHR43630">
    <property type="entry name" value="POLY-BETA-1,6-N-ACETYL-D-GLUCOSAMINE SYNTHASE"/>
    <property type="match status" value="1"/>
</dbReference>
<sequence>MSGILETLGRIYESTLFVYGMVLLLVYAMLALLSMLAVRRYAKRDNYHQLDILSSSPLAPGITILAPAFNEGLTIISNVRSLLTLNYPRFEIVLINDGSTDDTMQQLIEEFKMVTVDFAYNEKIRTQPVRKIYKSTDPAYSSLLVIDKINGKSKADATNAGINVASFNYFVCTDVDCILDKNTLLELIKPVMQEAHKRVIAVGATLRIANSCEFDEGVMTRMRPPKQLLPRFQEVEYIRSFVLGKMGWSYINCVPNVSGGLGLFDKEIAIRSGGYDHSSFGEDMELLTRMCRYAHDNHVNYSVRYIPKSLCWTEAPSTLKIFNRQRTRWARGLAQLMHAHFNMFLNPRYGKMGMIIFPFNFFFELLAPIIEFTGIIVYIVLAVMGKINWPYALLLLLFVYTYAIMITTISILWDQLTFRYYKTWKEVVYLCMTPFMEFLFYHPLIVIYALRGYYYFLTGKKSAWGNMQRQGFGKKK</sequence>
<reference evidence="7 8" key="1">
    <citation type="submission" date="2018-03" db="EMBL/GenBank/DDBJ databases">
        <title>Genomic Encyclopedia of Archaeal and Bacterial Type Strains, Phase II (KMG-II): from individual species to whole genera.</title>
        <authorList>
            <person name="Goeker M."/>
        </authorList>
    </citation>
    <scope>NUCLEOTIDE SEQUENCE [LARGE SCALE GENOMIC DNA]</scope>
    <source>
        <strain evidence="7 8">DSM 24859</strain>
    </source>
</reference>
<evidence type="ECO:0000256" key="4">
    <source>
        <dbReference type="SAM" id="Phobius"/>
    </source>
</evidence>
<evidence type="ECO:0000259" key="6">
    <source>
        <dbReference type="Pfam" id="PF13632"/>
    </source>
</evidence>
<organism evidence="7 8">
    <name type="scientific">Chitinophaga niastensis</name>
    <dbReference type="NCBI Taxonomy" id="536980"/>
    <lineage>
        <taxon>Bacteria</taxon>
        <taxon>Pseudomonadati</taxon>
        <taxon>Bacteroidota</taxon>
        <taxon>Chitinophagia</taxon>
        <taxon>Chitinophagales</taxon>
        <taxon>Chitinophagaceae</taxon>
        <taxon>Chitinophaga</taxon>
    </lineage>
</organism>
<dbReference type="EMBL" id="PYAW01000003">
    <property type="protein sequence ID" value="PSL46210.1"/>
    <property type="molecule type" value="Genomic_DNA"/>
</dbReference>
<comment type="caution">
    <text evidence="7">The sequence shown here is derived from an EMBL/GenBank/DDBJ whole genome shotgun (WGS) entry which is preliminary data.</text>
</comment>
<dbReference type="GO" id="GO:0016757">
    <property type="term" value="F:glycosyltransferase activity"/>
    <property type="evidence" value="ECO:0007669"/>
    <property type="project" value="UniProtKB-KW"/>
</dbReference>
<keyword evidence="8" id="KW-1185">Reference proteome</keyword>
<evidence type="ECO:0000256" key="1">
    <source>
        <dbReference type="ARBA" id="ARBA00006739"/>
    </source>
</evidence>
<keyword evidence="4" id="KW-1133">Transmembrane helix</keyword>
<keyword evidence="4" id="KW-0812">Transmembrane</keyword>
<dbReference type="Pfam" id="PF00535">
    <property type="entry name" value="Glycos_transf_2"/>
    <property type="match status" value="1"/>
</dbReference>
<dbReference type="CDD" id="cd06423">
    <property type="entry name" value="CESA_like"/>
    <property type="match status" value="1"/>
</dbReference>
<keyword evidence="2" id="KW-0328">Glycosyltransferase</keyword>
<dbReference type="InterPro" id="IPR001173">
    <property type="entry name" value="Glyco_trans_2-like"/>
</dbReference>
<name>A0A2P8HJ54_CHINA</name>
<gene>
    <name evidence="7" type="ORF">CLV51_103186</name>
</gene>
<evidence type="ECO:0000313" key="7">
    <source>
        <dbReference type="EMBL" id="PSL46210.1"/>
    </source>
</evidence>
<proteinExistence type="inferred from homology"/>
<dbReference type="PANTHER" id="PTHR43630:SF1">
    <property type="entry name" value="POLY-BETA-1,6-N-ACETYL-D-GLUCOSAMINE SYNTHASE"/>
    <property type="match status" value="1"/>
</dbReference>
<evidence type="ECO:0000256" key="3">
    <source>
        <dbReference type="ARBA" id="ARBA00022679"/>
    </source>
</evidence>
<keyword evidence="4" id="KW-0472">Membrane</keyword>
<evidence type="ECO:0000259" key="5">
    <source>
        <dbReference type="Pfam" id="PF00535"/>
    </source>
</evidence>
<feature type="transmembrane region" description="Helical" evidence="4">
    <location>
        <begin position="391"/>
        <end position="413"/>
    </location>
</feature>
<dbReference type="SUPFAM" id="SSF53448">
    <property type="entry name" value="Nucleotide-diphospho-sugar transferases"/>
    <property type="match status" value="1"/>
</dbReference>
<dbReference type="Proteomes" id="UP000240971">
    <property type="component" value="Unassembled WGS sequence"/>
</dbReference>
<feature type="domain" description="Glycosyltransferase 2-like" evidence="6">
    <location>
        <begin position="252"/>
        <end position="403"/>
    </location>
</feature>
<dbReference type="InterPro" id="IPR029044">
    <property type="entry name" value="Nucleotide-diphossugar_trans"/>
</dbReference>
<comment type="similarity">
    <text evidence="1">Belongs to the glycosyltransferase 2 family.</text>
</comment>
<keyword evidence="3 7" id="KW-0808">Transferase</keyword>